<evidence type="ECO:0000313" key="10">
    <source>
        <dbReference type="Proteomes" id="UP000036987"/>
    </source>
</evidence>
<feature type="compositionally biased region" description="Polar residues" evidence="5">
    <location>
        <begin position="1"/>
        <end position="14"/>
    </location>
</feature>
<evidence type="ECO:0000259" key="6">
    <source>
        <dbReference type="Pfam" id="PF11262"/>
    </source>
</evidence>
<feature type="compositionally biased region" description="Basic and acidic residues" evidence="5">
    <location>
        <begin position="1345"/>
        <end position="1379"/>
    </location>
</feature>
<keyword evidence="10" id="KW-1185">Reference proteome</keyword>
<organism evidence="9 10">
    <name type="scientific">Zostera marina</name>
    <name type="common">Eelgrass</name>
    <dbReference type="NCBI Taxonomy" id="29655"/>
    <lineage>
        <taxon>Eukaryota</taxon>
        <taxon>Viridiplantae</taxon>
        <taxon>Streptophyta</taxon>
        <taxon>Embryophyta</taxon>
        <taxon>Tracheophyta</taxon>
        <taxon>Spermatophyta</taxon>
        <taxon>Magnoliopsida</taxon>
        <taxon>Liliopsida</taxon>
        <taxon>Zosteraceae</taxon>
        <taxon>Zostera</taxon>
    </lineage>
</organism>
<feature type="compositionally biased region" description="Basic and acidic residues" evidence="5">
    <location>
        <begin position="1044"/>
        <end position="1176"/>
    </location>
</feature>
<feature type="region of interest" description="Disordered" evidence="5">
    <location>
        <begin position="993"/>
        <end position="1386"/>
    </location>
</feature>
<dbReference type="STRING" id="29655.A0A0K9Q284"/>
<dbReference type="GO" id="GO:0003729">
    <property type="term" value="F:mRNA binding"/>
    <property type="evidence" value="ECO:0000318"/>
    <property type="project" value="GO_Central"/>
</dbReference>
<feature type="domain" description="THO complex subunitTHOC2 C-terminal" evidence="6">
    <location>
        <begin position="516"/>
        <end position="811"/>
    </location>
</feature>
<dbReference type="Pfam" id="PF11732">
    <property type="entry name" value="Thoc2"/>
    <property type="match status" value="1"/>
</dbReference>
<feature type="region of interest" description="Disordered" evidence="5">
    <location>
        <begin position="1"/>
        <end position="27"/>
    </location>
</feature>
<dbReference type="OrthoDB" id="29024at2759"/>
<dbReference type="EMBL" id="LFYR01000167">
    <property type="protein sequence ID" value="KMZ75411.1"/>
    <property type="molecule type" value="Genomic_DNA"/>
</dbReference>
<dbReference type="InterPro" id="IPR021418">
    <property type="entry name" value="THO_THOC2_C"/>
</dbReference>
<evidence type="ECO:0000256" key="2">
    <source>
        <dbReference type="ARBA" id="ARBA00007857"/>
    </source>
</evidence>
<feature type="domain" description="THO complex subunitTHOC2 N-terminal" evidence="7">
    <location>
        <begin position="190"/>
        <end position="265"/>
    </location>
</feature>
<feature type="compositionally biased region" description="Basic and acidic residues" evidence="5">
    <location>
        <begin position="1202"/>
        <end position="1212"/>
    </location>
</feature>
<evidence type="ECO:0000259" key="8">
    <source>
        <dbReference type="Pfam" id="PF16134"/>
    </source>
</evidence>
<dbReference type="PANTHER" id="PTHR21597:SF0">
    <property type="entry name" value="THO COMPLEX SUBUNIT 2"/>
    <property type="match status" value="1"/>
</dbReference>
<comment type="subcellular location">
    <subcellularLocation>
        <location evidence="1">Nucleus</location>
    </subcellularLocation>
</comment>
<keyword evidence="4" id="KW-0539">Nucleus</keyword>
<feature type="compositionally biased region" description="Basic and acidic residues" evidence="5">
    <location>
        <begin position="1323"/>
        <end position="1332"/>
    </location>
</feature>
<feature type="compositionally biased region" description="Polar residues" evidence="5">
    <location>
        <begin position="1308"/>
        <end position="1322"/>
    </location>
</feature>
<comment type="caution">
    <text evidence="9">The sequence shown here is derived from an EMBL/GenBank/DDBJ whole genome shotgun (WGS) entry which is preliminary data.</text>
</comment>
<feature type="region of interest" description="Disordered" evidence="5">
    <location>
        <begin position="948"/>
        <end position="970"/>
    </location>
</feature>
<feature type="compositionally biased region" description="Basic and acidic residues" evidence="5">
    <location>
        <begin position="871"/>
        <end position="886"/>
    </location>
</feature>
<dbReference type="PANTHER" id="PTHR21597">
    <property type="entry name" value="THO2 PROTEIN"/>
    <property type="match status" value="1"/>
</dbReference>
<dbReference type="Pfam" id="PF16134">
    <property type="entry name" value="THOC2_N"/>
    <property type="match status" value="1"/>
</dbReference>
<comment type="similarity">
    <text evidence="2">Belongs to the THOC2 family.</text>
</comment>
<feature type="compositionally biased region" description="Basic and acidic residues" evidence="5">
    <location>
        <begin position="1294"/>
        <end position="1303"/>
    </location>
</feature>
<evidence type="ECO:0000256" key="4">
    <source>
        <dbReference type="ARBA" id="ARBA00023242"/>
    </source>
</evidence>
<gene>
    <name evidence="9" type="ORF">ZOSMA_114G00080</name>
</gene>
<accession>A0A0K9Q284</accession>
<dbReference type="OMA" id="GHANIMF"/>
<dbReference type="GO" id="GO:0006406">
    <property type="term" value="P:mRNA export from nucleus"/>
    <property type="evidence" value="ECO:0000318"/>
    <property type="project" value="GO_Central"/>
</dbReference>
<dbReference type="InterPro" id="IPR021726">
    <property type="entry name" value="THO_THOC2_N"/>
</dbReference>
<proteinExistence type="inferred from homology"/>
<feature type="compositionally biased region" description="Polar residues" evidence="5">
    <location>
        <begin position="1003"/>
        <end position="1012"/>
    </location>
</feature>
<evidence type="ECO:0000259" key="7">
    <source>
        <dbReference type="Pfam" id="PF11732"/>
    </source>
</evidence>
<evidence type="ECO:0000256" key="3">
    <source>
        <dbReference type="ARBA" id="ARBA00019596"/>
    </source>
</evidence>
<dbReference type="GO" id="GO:0006397">
    <property type="term" value="P:mRNA processing"/>
    <property type="evidence" value="ECO:0007669"/>
    <property type="project" value="InterPro"/>
</dbReference>
<protein>
    <recommendedName>
        <fullName evidence="3">THO complex subunit 2</fullName>
    </recommendedName>
</protein>
<sequence>MDPTISQNNETSKISYPDSGEVSPVPSHEMLIDPPNELFQMLFFAGPYLYRDALLLQKVCRVLRVYYLSIQKKVGSAVQNVSSLSQSIGMVNQDIRYQWKEARVRIEEALGSCILPSLQLIPANPAIGQEIWELLRLLPYEVRYRLYGEWEKEDEQLPVLLAARNIAKLETRRILKRLAKENLKQKGRMVAKLAHANPMTVLRTIVNQIEAYKDMIAPVVDAFKYLTPLEYDILEYVVIERLAQSGREKLKEDGLNLSDWLQSLASFWGHLCKKYPSMELRGLFQYLVNQLKQGTGTELVLLQELIQQMANVLHTENMTEDQLDAMAGSETLRALVTSFGMTRNNKALLKSTNRLRDSLIPKDEPKLAIPLLLLIAQHRSLVVTNADAPHIKIVSEQFDRCHGALLQYVDFLSSALSPAVTYAQMVPTLDDLVHKYHLEAEVAFLMYRPVMRLFKRTSKPELMWPLDCSDDANMQNDESEALLPCELVLDLGQCRKPIIWSDLLNIITTMLPTKAWNSLSPDFYATFWGLSLYDLYVPRSRYNLEIAKQHAALKALEELSDNSNSAITKRKKEKERIHELLDKLTFELQKHEKHVASVHRRMSCEKNKWLSSCLDTSKINVEFFQRCLFPRCIFSMPDAVYCAMFVQTVHSLGTPYFNTVNHIDILFCKLLHPMICSCTEFEAGRLGRFLCDTLKMVYHWKSNESIYERECANMPGFAVYYRFPNSQRVQFGQYVKVHLKWSTRLTKLLIQCLESPEYLEIRNALITLSKISSVFPVTKRSGVNLEKRVAKIKIDDREDLKVLATGVAAALASRKNTWISEDEFGMGYFEPKPSASLTGTISNLQNGSSSISSAEIVGAKKVTTSSQLEDQSLRVKPSDGKRDKSENSSISKSELPPQKIVGAAFLGNTDMLPSTIPSGISKSGSQKTVSSIGKLPFEEPMIKTIVDSESRSKRSVHSSLSKQQKLDITKDDTKTVKVISRTVVVDTDLRTNHSETREDATSLVPSNGNILTTDVHGNIDSKISTGKDSDNNERFSSARPPHPTTHDDFASSSRLSDKQQKRSGSSEDQERLTKRRKGESDVKDGYILDEKAISEEKNRNKMSEKSLDKSKEKTNERLEKLHREKNDRIDKTRADDIIDKSRDRSREDDRGSDRIIDKVRDDKNKDERNKSRHSEPSFHSQILPPPPPFLPSTFVPHSVGSNRREEDTERRPSNTRHSQRLSPRLDEKEYKHSEERLLACQEEAIKRRREDDFRERKHDERDGSSIKGDEREREKGGLAKDDLDATSKRRKIKRDTASNEGGREYSPVGQSSHSPLALGNSQHDGRERDRKVGMAQHRGPYMDETASRIHSKEASKMTRRESDLMFEREREEEKRLRAEAKRKHRK</sequence>
<dbReference type="InterPro" id="IPR032302">
    <property type="entry name" value="THOC2_N"/>
</dbReference>
<dbReference type="Pfam" id="PF11262">
    <property type="entry name" value="Tho2"/>
    <property type="match status" value="1"/>
</dbReference>
<evidence type="ECO:0000256" key="5">
    <source>
        <dbReference type="SAM" id="MobiDB-lite"/>
    </source>
</evidence>
<dbReference type="GO" id="GO:0000445">
    <property type="term" value="C:THO complex part of transcription export complex"/>
    <property type="evidence" value="ECO:0000318"/>
    <property type="project" value="GO_Central"/>
</dbReference>
<feature type="compositionally biased region" description="Basic and acidic residues" evidence="5">
    <location>
        <begin position="1223"/>
        <end position="1287"/>
    </location>
</feature>
<feature type="region of interest" description="Disordered" evidence="5">
    <location>
        <begin position="867"/>
        <end position="894"/>
    </location>
</feature>
<reference evidence="10" key="1">
    <citation type="journal article" date="2016" name="Nature">
        <title>The genome of the seagrass Zostera marina reveals angiosperm adaptation to the sea.</title>
        <authorList>
            <person name="Olsen J.L."/>
            <person name="Rouze P."/>
            <person name="Verhelst B."/>
            <person name="Lin Y.-C."/>
            <person name="Bayer T."/>
            <person name="Collen J."/>
            <person name="Dattolo E."/>
            <person name="De Paoli E."/>
            <person name="Dittami S."/>
            <person name="Maumus F."/>
            <person name="Michel G."/>
            <person name="Kersting A."/>
            <person name="Lauritano C."/>
            <person name="Lohaus R."/>
            <person name="Toepel M."/>
            <person name="Tonon T."/>
            <person name="Vanneste K."/>
            <person name="Amirebrahimi M."/>
            <person name="Brakel J."/>
            <person name="Bostroem C."/>
            <person name="Chovatia M."/>
            <person name="Grimwood J."/>
            <person name="Jenkins J.W."/>
            <person name="Jueterbock A."/>
            <person name="Mraz A."/>
            <person name="Stam W.T."/>
            <person name="Tice H."/>
            <person name="Bornberg-Bauer E."/>
            <person name="Green P.J."/>
            <person name="Pearson G.A."/>
            <person name="Procaccini G."/>
            <person name="Duarte C.M."/>
            <person name="Schmutz J."/>
            <person name="Reusch T.B.H."/>
            <person name="Van de Peer Y."/>
        </authorList>
    </citation>
    <scope>NUCLEOTIDE SEQUENCE [LARGE SCALE GENOMIC DNA]</scope>
    <source>
        <strain evidence="10">cv. Finnish</strain>
    </source>
</reference>
<dbReference type="Proteomes" id="UP000036987">
    <property type="component" value="Unassembled WGS sequence"/>
</dbReference>
<dbReference type="InterPro" id="IPR040007">
    <property type="entry name" value="Tho2"/>
</dbReference>
<name>A0A0K9Q284_ZOSMR</name>
<evidence type="ECO:0000313" key="9">
    <source>
        <dbReference type="EMBL" id="KMZ75411.1"/>
    </source>
</evidence>
<evidence type="ECO:0000256" key="1">
    <source>
        <dbReference type="ARBA" id="ARBA00004123"/>
    </source>
</evidence>
<feature type="domain" description="THO complex subunit 2 N-terminal" evidence="8">
    <location>
        <begin position="40"/>
        <end position="188"/>
    </location>
</feature>